<dbReference type="RefSeq" id="WP_131902243.1">
    <property type="nucleotide sequence ID" value="NZ_SMKZ01000107.1"/>
</dbReference>
<evidence type="ECO:0008006" key="4">
    <source>
        <dbReference type="Google" id="ProtNLM"/>
    </source>
</evidence>
<accession>A0A4R5C746</accession>
<proteinExistence type="predicted"/>
<keyword evidence="3" id="KW-1185">Reference proteome</keyword>
<reference evidence="2 3" key="1">
    <citation type="submission" date="2019-03" db="EMBL/GenBank/DDBJ databases">
        <title>Draft genome sequences of novel Actinobacteria.</title>
        <authorList>
            <person name="Sahin N."/>
            <person name="Ay H."/>
            <person name="Saygin H."/>
        </authorList>
    </citation>
    <scope>NUCLEOTIDE SEQUENCE [LARGE SCALE GENOMIC DNA]</scope>
    <source>
        <strain evidence="2 3">5K138</strain>
    </source>
</reference>
<dbReference type="OrthoDB" id="5146724at2"/>
<name>A0A4R5C746_9ACTN</name>
<feature type="chain" id="PRO_5038624291" description="DUF3558 domain-containing protein" evidence="1">
    <location>
        <begin position="28"/>
        <end position="223"/>
    </location>
</feature>
<sequence length="223" mass="23429">MQVTKVSVMVGALCAAAMLTAVGVVGAAPAGATEARTTVAPALSGGASAVGVFGAGAPALAAGATLVEPTVPRESSCGRVPPSRHREWLDGFGVGWLPPGRGALVSDFAYEWEDVGFLARVWESGPDGDGAYRRDLQVTVMRSATFTDADALHAFLAEYHEEDPDRWAREAFQHPDGPGFRTGTEVFWLAQPGVAVRVSVDGERFSGRDLIRTACDVRQVMAA</sequence>
<evidence type="ECO:0000256" key="1">
    <source>
        <dbReference type="SAM" id="SignalP"/>
    </source>
</evidence>
<evidence type="ECO:0000313" key="3">
    <source>
        <dbReference type="Proteomes" id="UP000294739"/>
    </source>
</evidence>
<dbReference type="EMBL" id="SMKZ01000107">
    <property type="protein sequence ID" value="TDD94529.1"/>
    <property type="molecule type" value="Genomic_DNA"/>
</dbReference>
<evidence type="ECO:0000313" key="2">
    <source>
        <dbReference type="EMBL" id="TDD94529.1"/>
    </source>
</evidence>
<feature type="signal peptide" evidence="1">
    <location>
        <begin position="1"/>
        <end position="27"/>
    </location>
</feature>
<organism evidence="2 3">
    <name type="scientific">Jiangella asiatica</name>
    <dbReference type="NCBI Taxonomy" id="2530372"/>
    <lineage>
        <taxon>Bacteria</taxon>
        <taxon>Bacillati</taxon>
        <taxon>Actinomycetota</taxon>
        <taxon>Actinomycetes</taxon>
        <taxon>Jiangellales</taxon>
        <taxon>Jiangellaceae</taxon>
        <taxon>Jiangella</taxon>
    </lineage>
</organism>
<comment type="caution">
    <text evidence="2">The sequence shown here is derived from an EMBL/GenBank/DDBJ whole genome shotgun (WGS) entry which is preliminary data.</text>
</comment>
<gene>
    <name evidence="2" type="ORF">E1269_31820</name>
</gene>
<dbReference type="InParanoid" id="A0A4R5C746"/>
<keyword evidence="1" id="KW-0732">Signal</keyword>
<dbReference type="AlphaFoldDB" id="A0A4R5C746"/>
<protein>
    <recommendedName>
        <fullName evidence="4">DUF3558 domain-containing protein</fullName>
    </recommendedName>
</protein>
<dbReference type="Proteomes" id="UP000294739">
    <property type="component" value="Unassembled WGS sequence"/>
</dbReference>